<gene>
    <name evidence="1" type="ORF">PTI45_01870</name>
</gene>
<evidence type="ECO:0000313" key="2">
    <source>
        <dbReference type="Proteomes" id="UP000094578"/>
    </source>
</evidence>
<name>A0A1E3L5X1_9BACL</name>
<proteinExistence type="predicted"/>
<dbReference type="AlphaFoldDB" id="A0A1E3L5X1"/>
<accession>A0A1E3L5X1</accession>
<sequence length="168" mass="19367">MSQTFVIEAVMIAIYGQLLDPEKPVEYIVPYTSIMELYEFAESTEPLMNEDNENQYVKTRIQQLIAYFEEPLNKKKIQRSLQVPWAQSSAILLSEKVQLKIINAMDNAHYGESFDPIETEMILSALKKEAPMLTDQFEMIHRIIEAKIPVQVYDIEDFAFALEGTPTV</sequence>
<protein>
    <recommendedName>
        <fullName evidence="3">ADP-heptose synthase</fullName>
    </recommendedName>
</protein>
<evidence type="ECO:0000313" key="1">
    <source>
        <dbReference type="EMBL" id="ODP28575.1"/>
    </source>
</evidence>
<dbReference type="STRING" id="1886670.PTI45_01870"/>
<reference evidence="1 2" key="1">
    <citation type="submission" date="2016-08" db="EMBL/GenBank/DDBJ databases">
        <title>Genome sequencing of Paenibacillus sp. TI45-13ar, isolated from Korean traditional nuruk.</title>
        <authorList>
            <person name="Kim S.-J."/>
        </authorList>
    </citation>
    <scope>NUCLEOTIDE SEQUENCE [LARGE SCALE GENOMIC DNA]</scope>
    <source>
        <strain evidence="1 2">TI45-13ar</strain>
    </source>
</reference>
<dbReference type="PATRIC" id="fig|1886670.3.peg.1902"/>
<dbReference type="Proteomes" id="UP000094578">
    <property type="component" value="Unassembled WGS sequence"/>
</dbReference>
<comment type="caution">
    <text evidence="1">The sequence shown here is derived from an EMBL/GenBank/DDBJ whole genome shotgun (WGS) entry which is preliminary data.</text>
</comment>
<dbReference type="EMBL" id="MDER01000035">
    <property type="protein sequence ID" value="ODP28575.1"/>
    <property type="molecule type" value="Genomic_DNA"/>
</dbReference>
<evidence type="ECO:0008006" key="3">
    <source>
        <dbReference type="Google" id="ProtNLM"/>
    </source>
</evidence>
<keyword evidence="2" id="KW-1185">Reference proteome</keyword>
<dbReference type="RefSeq" id="WP_069327302.1">
    <property type="nucleotide sequence ID" value="NZ_MDER01000035.1"/>
</dbReference>
<organism evidence="1 2">
    <name type="scientific">Paenibacillus nuruki</name>
    <dbReference type="NCBI Taxonomy" id="1886670"/>
    <lineage>
        <taxon>Bacteria</taxon>
        <taxon>Bacillati</taxon>
        <taxon>Bacillota</taxon>
        <taxon>Bacilli</taxon>
        <taxon>Bacillales</taxon>
        <taxon>Paenibacillaceae</taxon>
        <taxon>Paenibacillus</taxon>
    </lineage>
</organism>